<dbReference type="InterPro" id="IPR050104">
    <property type="entry name" value="FMN-dep_NADH:Q_OxRdtase_AzoR1"/>
</dbReference>
<dbReference type="InterPro" id="IPR003680">
    <property type="entry name" value="Flavodoxin_fold"/>
</dbReference>
<comment type="function">
    <text evidence="6">Quinone reductase that provides resistance to thiol-specific stress caused by electrophilic quinones.</text>
</comment>
<comment type="function">
    <text evidence="6">Also exhibits azoreductase activity. Catalyzes the reductive cleavage of the azo bond in aromatic azo compounds to the corresponding amines.</text>
</comment>
<sequence length="205" mass="20904">MRSILLVTSSPRGAASHSSRIAGELVRDLQAGAPGSTVTLRDLAADPLPHIGTDFAIGSRAPAADRTAGQAAAVAVSDAAVAELLAADTVVIAAGLINFGVPSTLKAWIDNVARAGLTFRYTEAGPEGLAKGRKVYLVLASGGIYSEGPAAAMDHAVPYLRDTLGFMGMTDVEVIRVEGVAMGPEAEAQGLDRARAQLDGLARAA</sequence>
<evidence type="ECO:0000256" key="4">
    <source>
        <dbReference type="ARBA" id="ARBA00023027"/>
    </source>
</evidence>
<comment type="subunit">
    <text evidence="6">Homodimer.</text>
</comment>
<name>A0ABV7L8R7_9PROT</name>
<evidence type="ECO:0000313" key="9">
    <source>
        <dbReference type="Proteomes" id="UP001595528"/>
    </source>
</evidence>
<protein>
    <recommendedName>
        <fullName evidence="6">FMN dependent NADH:quinone oxidoreductase</fullName>
        <ecNumber evidence="6">1.6.5.-</ecNumber>
    </recommendedName>
    <alternativeName>
        <fullName evidence="6">Azo-dye reductase</fullName>
    </alternativeName>
    <alternativeName>
        <fullName evidence="6">FMN-dependent NADH-azo compound oxidoreductase</fullName>
    </alternativeName>
    <alternativeName>
        <fullName evidence="6">FMN-dependent NADH-azoreductase</fullName>
        <ecNumber evidence="6">1.7.1.17</ecNumber>
    </alternativeName>
</protein>
<gene>
    <name evidence="6" type="primary">azoR</name>
    <name evidence="8" type="ORF">ACFOGJ_25640</name>
</gene>
<keyword evidence="9" id="KW-1185">Reference proteome</keyword>
<comment type="catalytic activity">
    <reaction evidence="5">
        <text>N,N-dimethyl-1,4-phenylenediamine + anthranilate + 2 NAD(+) = 2-(4-dimethylaminophenyl)diazenylbenzoate + 2 NADH + 2 H(+)</text>
        <dbReference type="Rhea" id="RHEA:55872"/>
        <dbReference type="ChEBI" id="CHEBI:15378"/>
        <dbReference type="ChEBI" id="CHEBI:15783"/>
        <dbReference type="ChEBI" id="CHEBI:16567"/>
        <dbReference type="ChEBI" id="CHEBI:57540"/>
        <dbReference type="ChEBI" id="CHEBI:57945"/>
        <dbReference type="ChEBI" id="CHEBI:71579"/>
        <dbReference type="EC" id="1.7.1.17"/>
    </reaction>
    <physiologicalReaction direction="right-to-left" evidence="5">
        <dbReference type="Rhea" id="RHEA:55874"/>
    </physiologicalReaction>
</comment>
<keyword evidence="3 6" id="KW-0560">Oxidoreductase</keyword>
<dbReference type="EC" id="1.7.1.17" evidence="6"/>
<keyword evidence="4 6" id="KW-0520">NAD</keyword>
<dbReference type="PANTHER" id="PTHR43741:SF4">
    <property type="entry name" value="FMN-DEPENDENT NADH:QUINONE OXIDOREDUCTASE"/>
    <property type="match status" value="1"/>
</dbReference>
<dbReference type="SUPFAM" id="SSF52218">
    <property type="entry name" value="Flavoproteins"/>
    <property type="match status" value="1"/>
</dbReference>
<dbReference type="RefSeq" id="WP_379906030.1">
    <property type="nucleotide sequence ID" value="NZ_JBHRTR010000048.1"/>
</dbReference>
<reference evidence="9" key="1">
    <citation type="journal article" date="2019" name="Int. J. Syst. Evol. Microbiol.">
        <title>The Global Catalogue of Microorganisms (GCM) 10K type strain sequencing project: providing services to taxonomists for standard genome sequencing and annotation.</title>
        <authorList>
            <consortium name="The Broad Institute Genomics Platform"/>
            <consortium name="The Broad Institute Genome Sequencing Center for Infectious Disease"/>
            <person name="Wu L."/>
            <person name="Ma J."/>
        </authorList>
    </citation>
    <scope>NUCLEOTIDE SEQUENCE [LARGE SCALE GENOMIC DNA]</scope>
    <source>
        <strain evidence="9">KCTC 42964</strain>
    </source>
</reference>
<evidence type="ECO:0000256" key="1">
    <source>
        <dbReference type="ARBA" id="ARBA00022630"/>
    </source>
</evidence>
<evidence type="ECO:0000313" key="8">
    <source>
        <dbReference type="EMBL" id="MFC3230657.1"/>
    </source>
</evidence>
<feature type="domain" description="Flavodoxin-like fold" evidence="7">
    <location>
        <begin position="3"/>
        <end position="199"/>
    </location>
</feature>
<comment type="catalytic activity">
    <reaction evidence="6">
        <text>2 a quinone + NADH + H(+) = 2 a 1,4-benzosemiquinone + NAD(+)</text>
        <dbReference type="Rhea" id="RHEA:65952"/>
        <dbReference type="ChEBI" id="CHEBI:15378"/>
        <dbReference type="ChEBI" id="CHEBI:57540"/>
        <dbReference type="ChEBI" id="CHEBI:57945"/>
        <dbReference type="ChEBI" id="CHEBI:132124"/>
        <dbReference type="ChEBI" id="CHEBI:134225"/>
    </reaction>
</comment>
<dbReference type="Pfam" id="PF02525">
    <property type="entry name" value="Flavodoxin_2"/>
    <property type="match status" value="1"/>
</dbReference>
<feature type="binding site" evidence="6">
    <location>
        <position position="10"/>
    </location>
    <ligand>
        <name>FMN</name>
        <dbReference type="ChEBI" id="CHEBI:58210"/>
    </ligand>
</feature>
<comment type="caution">
    <text evidence="8">The sequence shown here is derived from an EMBL/GenBank/DDBJ whole genome shotgun (WGS) entry which is preliminary data.</text>
</comment>
<dbReference type="InterPro" id="IPR023048">
    <property type="entry name" value="NADH:quinone_OxRdtase_FMN_depd"/>
</dbReference>
<dbReference type="EMBL" id="JBHRTR010000048">
    <property type="protein sequence ID" value="MFC3230657.1"/>
    <property type="molecule type" value="Genomic_DNA"/>
</dbReference>
<dbReference type="Gene3D" id="3.40.50.360">
    <property type="match status" value="1"/>
</dbReference>
<dbReference type="InterPro" id="IPR029039">
    <property type="entry name" value="Flavoprotein-like_sf"/>
</dbReference>
<dbReference type="EC" id="1.6.5.-" evidence="6"/>
<comment type="cofactor">
    <cofactor evidence="6">
        <name>FMN</name>
        <dbReference type="ChEBI" id="CHEBI:58210"/>
    </cofactor>
    <text evidence="6">Binds 1 FMN per subunit.</text>
</comment>
<comment type="caution">
    <text evidence="6">Lacks conserved residue(s) required for the propagation of feature annotation.</text>
</comment>
<evidence type="ECO:0000256" key="2">
    <source>
        <dbReference type="ARBA" id="ARBA00022643"/>
    </source>
</evidence>
<feature type="binding site" evidence="6">
    <location>
        <begin position="16"/>
        <end position="18"/>
    </location>
    <ligand>
        <name>FMN</name>
        <dbReference type="ChEBI" id="CHEBI:58210"/>
    </ligand>
</feature>
<keyword evidence="2 6" id="KW-0288">FMN</keyword>
<proteinExistence type="inferred from homology"/>
<keyword evidence="1 6" id="KW-0285">Flavoprotein</keyword>
<dbReference type="PANTHER" id="PTHR43741">
    <property type="entry name" value="FMN-DEPENDENT NADH-AZOREDUCTASE 1"/>
    <property type="match status" value="1"/>
</dbReference>
<evidence type="ECO:0000256" key="6">
    <source>
        <dbReference type="HAMAP-Rule" id="MF_01216"/>
    </source>
</evidence>
<evidence type="ECO:0000259" key="7">
    <source>
        <dbReference type="Pfam" id="PF02525"/>
    </source>
</evidence>
<comment type="similarity">
    <text evidence="6">Belongs to the azoreductase type 1 family.</text>
</comment>
<accession>A0ABV7L8R7</accession>
<dbReference type="Proteomes" id="UP001595528">
    <property type="component" value="Unassembled WGS sequence"/>
</dbReference>
<evidence type="ECO:0000256" key="5">
    <source>
        <dbReference type="ARBA" id="ARBA00048542"/>
    </source>
</evidence>
<evidence type="ECO:0000256" key="3">
    <source>
        <dbReference type="ARBA" id="ARBA00023002"/>
    </source>
</evidence>
<organism evidence="8 9">
    <name type="scientific">Marinibaculum pumilum</name>
    <dbReference type="NCBI Taxonomy" id="1766165"/>
    <lineage>
        <taxon>Bacteria</taxon>
        <taxon>Pseudomonadati</taxon>
        <taxon>Pseudomonadota</taxon>
        <taxon>Alphaproteobacteria</taxon>
        <taxon>Rhodospirillales</taxon>
        <taxon>Rhodospirillaceae</taxon>
        <taxon>Marinibaculum</taxon>
    </lineage>
</organism>
<dbReference type="HAMAP" id="MF_01216">
    <property type="entry name" value="Azoreductase_type1"/>
    <property type="match status" value="1"/>
</dbReference>